<name>A0A9J6D2Q1_RHIMP</name>
<accession>A0A9J6D2Q1</accession>
<dbReference type="EMBL" id="JABSTU010000283">
    <property type="protein sequence ID" value="KAH7997493.1"/>
    <property type="molecule type" value="Genomic_DNA"/>
</dbReference>
<dbReference type="AlphaFoldDB" id="A0A9J6D2Q1"/>
<dbReference type="Proteomes" id="UP000821866">
    <property type="component" value="Unassembled WGS sequence"/>
</dbReference>
<gene>
    <name evidence="1" type="ORF">HPB51_026402</name>
</gene>
<comment type="caution">
    <text evidence="1">The sequence shown here is derived from an EMBL/GenBank/DDBJ whole genome shotgun (WGS) entry which is preliminary data.</text>
</comment>
<proteinExistence type="predicted"/>
<reference evidence="1" key="2">
    <citation type="submission" date="2021-09" db="EMBL/GenBank/DDBJ databases">
        <authorList>
            <person name="Jia N."/>
            <person name="Wang J."/>
            <person name="Shi W."/>
            <person name="Du L."/>
            <person name="Sun Y."/>
            <person name="Zhan W."/>
            <person name="Jiang J."/>
            <person name="Wang Q."/>
            <person name="Zhang B."/>
            <person name="Ji P."/>
            <person name="Sakyi L.B."/>
            <person name="Cui X."/>
            <person name="Yuan T."/>
            <person name="Jiang B."/>
            <person name="Yang W."/>
            <person name="Lam T.T.-Y."/>
            <person name="Chang Q."/>
            <person name="Ding S."/>
            <person name="Wang X."/>
            <person name="Zhu J."/>
            <person name="Ruan X."/>
            <person name="Zhao L."/>
            <person name="Wei J."/>
            <person name="Que T."/>
            <person name="Du C."/>
            <person name="Cheng J."/>
            <person name="Dai P."/>
            <person name="Han X."/>
            <person name="Huang E."/>
            <person name="Gao Y."/>
            <person name="Liu J."/>
            <person name="Shao H."/>
            <person name="Ye R."/>
            <person name="Li L."/>
            <person name="Wei W."/>
            <person name="Wang X."/>
            <person name="Wang C."/>
            <person name="Huo Q."/>
            <person name="Li W."/>
            <person name="Guo W."/>
            <person name="Chen H."/>
            <person name="Chen S."/>
            <person name="Zhou L."/>
            <person name="Zhou L."/>
            <person name="Ni X."/>
            <person name="Tian J."/>
            <person name="Zhou Y."/>
            <person name="Sheng Y."/>
            <person name="Liu T."/>
            <person name="Pan Y."/>
            <person name="Xia L."/>
            <person name="Li J."/>
            <person name="Zhao F."/>
            <person name="Cao W."/>
        </authorList>
    </citation>
    <scope>NUCLEOTIDE SEQUENCE</scope>
    <source>
        <strain evidence="1">Rmic-2018</strain>
        <tissue evidence="1">Larvae</tissue>
    </source>
</reference>
<keyword evidence="2" id="KW-1185">Reference proteome</keyword>
<evidence type="ECO:0000313" key="1">
    <source>
        <dbReference type="EMBL" id="KAH7997493.1"/>
    </source>
</evidence>
<organism evidence="1 2">
    <name type="scientific">Rhipicephalus microplus</name>
    <name type="common">Cattle tick</name>
    <name type="synonym">Boophilus microplus</name>
    <dbReference type="NCBI Taxonomy" id="6941"/>
    <lineage>
        <taxon>Eukaryota</taxon>
        <taxon>Metazoa</taxon>
        <taxon>Ecdysozoa</taxon>
        <taxon>Arthropoda</taxon>
        <taxon>Chelicerata</taxon>
        <taxon>Arachnida</taxon>
        <taxon>Acari</taxon>
        <taxon>Parasitiformes</taxon>
        <taxon>Ixodida</taxon>
        <taxon>Ixodoidea</taxon>
        <taxon>Ixodidae</taxon>
        <taxon>Rhipicephalinae</taxon>
        <taxon>Rhipicephalus</taxon>
        <taxon>Boophilus</taxon>
    </lineage>
</organism>
<evidence type="ECO:0000313" key="2">
    <source>
        <dbReference type="Proteomes" id="UP000821866"/>
    </source>
</evidence>
<sequence length="186" mass="20088">MQYSKGGTASSRGDACCVCHGLLCIVVLQQWQNPLEAWDEFLPHTTGRQVKVAWPFTLPEGKQAGALSALNKKIQISSNVLPNERTLASCVEQELNQNCFRWRNSPCFASLQQYGVKVAPIVETDVTREGAVVDAGVESCRTDVFVGTPLLMSYRDVRCSPCIGGIAGFCIAGNIGEMVAFAAAKT</sequence>
<protein>
    <submittedName>
        <fullName evidence="1">Uncharacterized protein</fullName>
    </submittedName>
</protein>
<reference evidence="1" key="1">
    <citation type="journal article" date="2020" name="Cell">
        <title>Large-Scale Comparative Analyses of Tick Genomes Elucidate Their Genetic Diversity and Vector Capacities.</title>
        <authorList>
            <consortium name="Tick Genome and Microbiome Consortium (TIGMIC)"/>
            <person name="Jia N."/>
            <person name="Wang J."/>
            <person name="Shi W."/>
            <person name="Du L."/>
            <person name="Sun Y."/>
            <person name="Zhan W."/>
            <person name="Jiang J.F."/>
            <person name="Wang Q."/>
            <person name="Zhang B."/>
            <person name="Ji P."/>
            <person name="Bell-Sakyi L."/>
            <person name="Cui X.M."/>
            <person name="Yuan T.T."/>
            <person name="Jiang B.G."/>
            <person name="Yang W.F."/>
            <person name="Lam T.T."/>
            <person name="Chang Q.C."/>
            <person name="Ding S.J."/>
            <person name="Wang X.J."/>
            <person name="Zhu J.G."/>
            <person name="Ruan X.D."/>
            <person name="Zhao L."/>
            <person name="Wei J.T."/>
            <person name="Ye R.Z."/>
            <person name="Que T.C."/>
            <person name="Du C.H."/>
            <person name="Zhou Y.H."/>
            <person name="Cheng J.X."/>
            <person name="Dai P.F."/>
            <person name="Guo W.B."/>
            <person name="Han X.H."/>
            <person name="Huang E.J."/>
            <person name="Li L.F."/>
            <person name="Wei W."/>
            <person name="Gao Y.C."/>
            <person name="Liu J.Z."/>
            <person name="Shao H.Z."/>
            <person name="Wang X."/>
            <person name="Wang C.C."/>
            <person name="Yang T.C."/>
            <person name="Huo Q.B."/>
            <person name="Li W."/>
            <person name="Chen H.Y."/>
            <person name="Chen S.E."/>
            <person name="Zhou L.G."/>
            <person name="Ni X.B."/>
            <person name="Tian J.H."/>
            <person name="Sheng Y."/>
            <person name="Liu T."/>
            <person name="Pan Y.S."/>
            <person name="Xia L.Y."/>
            <person name="Li J."/>
            <person name="Zhao F."/>
            <person name="Cao W.C."/>
        </authorList>
    </citation>
    <scope>NUCLEOTIDE SEQUENCE</scope>
    <source>
        <strain evidence="1">Rmic-2018</strain>
    </source>
</reference>